<comment type="caution">
    <text evidence="10">The sequence shown here is derived from an EMBL/GenBank/DDBJ whole genome shotgun (WGS) entry which is preliminary data.</text>
</comment>
<keyword evidence="6" id="KW-0534">Nitrate assimilation</keyword>
<evidence type="ECO:0000256" key="8">
    <source>
        <dbReference type="SAM" id="Phobius"/>
    </source>
</evidence>
<keyword evidence="5 8" id="KW-1133">Transmembrane helix</keyword>
<feature type="transmembrane region" description="Helical" evidence="8">
    <location>
        <begin position="303"/>
        <end position="322"/>
    </location>
</feature>
<dbReference type="PANTHER" id="PTHR23515">
    <property type="entry name" value="HIGH-AFFINITY NITRATE TRANSPORTER 2.3"/>
    <property type="match status" value="1"/>
</dbReference>
<feature type="transmembrane region" description="Helical" evidence="8">
    <location>
        <begin position="364"/>
        <end position="384"/>
    </location>
</feature>
<dbReference type="AlphaFoldDB" id="A0A0R1HRB8"/>
<protein>
    <submittedName>
        <fullName evidence="10">Transporter, major facilitator family protein</fullName>
    </submittedName>
</protein>
<evidence type="ECO:0000256" key="4">
    <source>
        <dbReference type="ARBA" id="ARBA00022692"/>
    </source>
</evidence>
<dbReference type="GO" id="GO:0005886">
    <property type="term" value="C:plasma membrane"/>
    <property type="evidence" value="ECO:0007669"/>
    <property type="project" value="UniProtKB-SubCell"/>
</dbReference>
<evidence type="ECO:0000256" key="2">
    <source>
        <dbReference type="ARBA" id="ARBA00008432"/>
    </source>
</evidence>
<dbReference type="PATRIC" id="fig|1302272.5.peg.87"/>
<name>A0A0R1HRB8_9LACO</name>
<evidence type="ECO:0000313" key="11">
    <source>
        <dbReference type="Proteomes" id="UP000050911"/>
    </source>
</evidence>
<gene>
    <name evidence="10" type="ORF">FC96_GL000089</name>
</gene>
<evidence type="ECO:0000256" key="1">
    <source>
        <dbReference type="ARBA" id="ARBA00004651"/>
    </source>
</evidence>
<dbReference type="CDD" id="cd17341">
    <property type="entry name" value="MFS_NRT2_like"/>
    <property type="match status" value="1"/>
</dbReference>
<evidence type="ECO:0000259" key="9">
    <source>
        <dbReference type="PROSITE" id="PS50850"/>
    </source>
</evidence>
<feature type="transmembrane region" description="Helical" evidence="8">
    <location>
        <begin position="334"/>
        <end position="358"/>
    </location>
</feature>
<feature type="transmembrane region" description="Helical" evidence="8">
    <location>
        <begin position="139"/>
        <end position="158"/>
    </location>
</feature>
<dbReference type="OrthoDB" id="9773404at2"/>
<feature type="transmembrane region" description="Helical" evidence="8">
    <location>
        <begin position="278"/>
        <end position="297"/>
    </location>
</feature>
<keyword evidence="3" id="KW-0813">Transport</keyword>
<reference evidence="10 11" key="1">
    <citation type="journal article" date="2015" name="Genome Announc.">
        <title>Expanding the biotechnology potential of lactobacilli through comparative genomics of 213 strains and associated genera.</title>
        <authorList>
            <person name="Sun Z."/>
            <person name="Harris H.M."/>
            <person name="McCann A."/>
            <person name="Guo C."/>
            <person name="Argimon S."/>
            <person name="Zhang W."/>
            <person name="Yang X."/>
            <person name="Jeffery I.B."/>
            <person name="Cooney J.C."/>
            <person name="Kagawa T.F."/>
            <person name="Liu W."/>
            <person name="Song Y."/>
            <person name="Salvetti E."/>
            <person name="Wrobel A."/>
            <person name="Rasinkangas P."/>
            <person name="Parkhill J."/>
            <person name="Rea M.C."/>
            <person name="O'Sullivan O."/>
            <person name="Ritari J."/>
            <person name="Douillard F.P."/>
            <person name="Paul Ross R."/>
            <person name="Yang R."/>
            <person name="Briner A.E."/>
            <person name="Felis G.E."/>
            <person name="de Vos W.M."/>
            <person name="Barrangou R."/>
            <person name="Klaenhammer T.R."/>
            <person name="Caufield P.W."/>
            <person name="Cui Y."/>
            <person name="Zhang H."/>
            <person name="O'Toole P.W."/>
        </authorList>
    </citation>
    <scope>NUCLEOTIDE SEQUENCE [LARGE SCALE GENOMIC DNA]</scope>
    <source>
        <strain evidence="10 11">JCM 15530</strain>
    </source>
</reference>
<feature type="transmembrane region" description="Helical" evidence="8">
    <location>
        <begin position="105"/>
        <end position="127"/>
    </location>
</feature>
<evidence type="ECO:0000256" key="3">
    <source>
        <dbReference type="ARBA" id="ARBA00022448"/>
    </source>
</evidence>
<dbReference type="GO" id="GO:0042128">
    <property type="term" value="P:nitrate assimilation"/>
    <property type="evidence" value="ECO:0007669"/>
    <property type="project" value="UniProtKB-KW"/>
</dbReference>
<dbReference type="InterPro" id="IPR044772">
    <property type="entry name" value="NO3_transporter"/>
</dbReference>
<dbReference type="STRING" id="1302272.FC96_GL000089"/>
<feature type="transmembrane region" description="Helical" evidence="8">
    <location>
        <begin position="83"/>
        <end position="99"/>
    </location>
</feature>
<comment type="similarity">
    <text evidence="2">Belongs to the major facilitator superfamily. Nitrate/nitrite porter (TC 2.A.1.8) family.</text>
</comment>
<dbReference type="PROSITE" id="PS50850">
    <property type="entry name" value="MFS"/>
    <property type="match status" value="1"/>
</dbReference>
<evidence type="ECO:0000256" key="6">
    <source>
        <dbReference type="ARBA" id="ARBA00023063"/>
    </source>
</evidence>
<dbReference type="SUPFAM" id="SSF103473">
    <property type="entry name" value="MFS general substrate transporter"/>
    <property type="match status" value="1"/>
</dbReference>
<feature type="transmembrane region" description="Helical" evidence="8">
    <location>
        <begin position="53"/>
        <end position="71"/>
    </location>
</feature>
<evidence type="ECO:0000313" key="10">
    <source>
        <dbReference type="EMBL" id="KRK49168.1"/>
    </source>
</evidence>
<dbReference type="Proteomes" id="UP000050911">
    <property type="component" value="Unassembled WGS sequence"/>
</dbReference>
<evidence type="ECO:0000256" key="5">
    <source>
        <dbReference type="ARBA" id="ARBA00022989"/>
    </source>
</evidence>
<keyword evidence="4 8" id="KW-0812">Transmembrane</keyword>
<dbReference type="Pfam" id="PF07690">
    <property type="entry name" value="MFS_1"/>
    <property type="match status" value="1"/>
</dbReference>
<evidence type="ECO:0000256" key="7">
    <source>
        <dbReference type="ARBA" id="ARBA00023136"/>
    </source>
</evidence>
<dbReference type="EMBL" id="AZCX01000001">
    <property type="protein sequence ID" value="KRK49168.1"/>
    <property type="molecule type" value="Genomic_DNA"/>
</dbReference>
<dbReference type="GO" id="GO:0015112">
    <property type="term" value="F:nitrate transmembrane transporter activity"/>
    <property type="evidence" value="ECO:0007669"/>
    <property type="project" value="InterPro"/>
</dbReference>
<sequence>MSNASAKPTSRFNAYMALTMATIAMIVCFMAWSNFAPLAGQVATMFHLSVSERTLLLATPVLLGSILRIPMGIFSDKYGGKKVYILLMIFILIPLFMITKVHTFGMLLVAALFVGMAGTSFAVGVSYASAWFPAEKQGLALGIVAMGNMGNAVAALTLPWISKSQGFNMVYYTLMILTVIMIVLFAIFCREMPVDKSKTMLGALSVVKESSTWYLSLFYFLTFGLFVSFSNLTPTFLTTLFGVEQIQAGLYAALFGFICTIIRPVGGALADRYRPMSMLQWVFIGIAAFGLLITVTFHNQPLFIVGIVGVGLVAGFGNGVIFKMVPYVSKGNTGAVTGFVGAVGGLGGFFPPLVIGWIQSATGSYQLGIILLVVTAIICWYALWRHFIHGDVHIVQ</sequence>
<keyword evidence="11" id="KW-1185">Reference proteome</keyword>
<dbReference type="InterPro" id="IPR011701">
    <property type="entry name" value="MFS"/>
</dbReference>
<dbReference type="InterPro" id="IPR036259">
    <property type="entry name" value="MFS_trans_sf"/>
</dbReference>
<dbReference type="InterPro" id="IPR020846">
    <property type="entry name" value="MFS_dom"/>
</dbReference>
<accession>A0A0R1HRB8</accession>
<dbReference type="RefSeq" id="WP_056941607.1">
    <property type="nucleotide sequence ID" value="NZ_AZCX01000001.1"/>
</dbReference>
<organism evidence="10 11">
    <name type="scientific">Secundilactobacillus kimchicus JCM 15530</name>
    <dbReference type="NCBI Taxonomy" id="1302272"/>
    <lineage>
        <taxon>Bacteria</taxon>
        <taxon>Bacillati</taxon>
        <taxon>Bacillota</taxon>
        <taxon>Bacilli</taxon>
        <taxon>Lactobacillales</taxon>
        <taxon>Lactobacillaceae</taxon>
        <taxon>Secundilactobacillus</taxon>
    </lineage>
</organism>
<comment type="subcellular location">
    <subcellularLocation>
        <location evidence="1">Cell membrane</location>
        <topology evidence="1">Multi-pass membrane protein</topology>
    </subcellularLocation>
</comment>
<proteinExistence type="inferred from homology"/>
<feature type="transmembrane region" description="Helical" evidence="8">
    <location>
        <begin position="211"/>
        <end position="229"/>
    </location>
</feature>
<dbReference type="Gene3D" id="1.20.1250.20">
    <property type="entry name" value="MFS general substrate transporter like domains"/>
    <property type="match status" value="2"/>
</dbReference>
<feature type="transmembrane region" description="Helical" evidence="8">
    <location>
        <begin position="249"/>
        <end position="266"/>
    </location>
</feature>
<feature type="transmembrane region" description="Helical" evidence="8">
    <location>
        <begin position="170"/>
        <end position="190"/>
    </location>
</feature>
<keyword evidence="7 8" id="KW-0472">Membrane</keyword>
<feature type="transmembrane region" description="Helical" evidence="8">
    <location>
        <begin position="12"/>
        <end position="33"/>
    </location>
</feature>
<feature type="domain" description="Major facilitator superfamily (MFS) profile" evidence="9">
    <location>
        <begin position="17"/>
        <end position="393"/>
    </location>
</feature>